<accession>A0A5B7JC40</accession>
<organism evidence="1 2">
    <name type="scientific">Portunus trituberculatus</name>
    <name type="common">Swimming crab</name>
    <name type="synonym">Neptunus trituberculatus</name>
    <dbReference type="NCBI Taxonomy" id="210409"/>
    <lineage>
        <taxon>Eukaryota</taxon>
        <taxon>Metazoa</taxon>
        <taxon>Ecdysozoa</taxon>
        <taxon>Arthropoda</taxon>
        <taxon>Crustacea</taxon>
        <taxon>Multicrustacea</taxon>
        <taxon>Malacostraca</taxon>
        <taxon>Eumalacostraca</taxon>
        <taxon>Eucarida</taxon>
        <taxon>Decapoda</taxon>
        <taxon>Pleocyemata</taxon>
        <taxon>Brachyura</taxon>
        <taxon>Eubrachyura</taxon>
        <taxon>Portunoidea</taxon>
        <taxon>Portunidae</taxon>
        <taxon>Portuninae</taxon>
        <taxon>Portunus</taxon>
    </lineage>
</organism>
<evidence type="ECO:0000313" key="2">
    <source>
        <dbReference type="Proteomes" id="UP000324222"/>
    </source>
</evidence>
<dbReference type="Proteomes" id="UP000324222">
    <property type="component" value="Unassembled WGS sequence"/>
</dbReference>
<protein>
    <submittedName>
        <fullName evidence="1">Uncharacterized protein</fullName>
    </submittedName>
</protein>
<proteinExistence type="predicted"/>
<gene>
    <name evidence="1" type="ORF">E2C01_086676</name>
</gene>
<dbReference type="EMBL" id="VSRR010088428">
    <property type="protein sequence ID" value="MPC91626.1"/>
    <property type="molecule type" value="Genomic_DNA"/>
</dbReference>
<name>A0A5B7JC40_PORTR</name>
<comment type="caution">
    <text evidence="1">The sequence shown here is derived from an EMBL/GenBank/DDBJ whole genome shotgun (WGS) entry which is preliminary data.</text>
</comment>
<sequence>MVAPTGPQGLEWSSPEAAGRVLAAAGATLRQDVVAALVWLPGRSAASYPD</sequence>
<reference evidence="1 2" key="1">
    <citation type="submission" date="2019-05" db="EMBL/GenBank/DDBJ databases">
        <title>Another draft genome of Portunus trituberculatus and its Hox gene families provides insights of decapod evolution.</title>
        <authorList>
            <person name="Jeong J.-H."/>
            <person name="Song I."/>
            <person name="Kim S."/>
            <person name="Choi T."/>
            <person name="Kim D."/>
            <person name="Ryu S."/>
            <person name="Kim W."/>
        </authorList>
    </citation>
    <scope>NUCLEOTIDE SEQUENCE [LARGE SCALE GENOMIC DNA]</scope>
    <source>
        <tissue evidence="1">Muscle</tissue>
    </source>
</reference>
<keyword evidence="2" id="KW-1185">Reference proteome</keyword>
<evidence type="ECO:0000313" key="1">
    <source>
        <dbReference type="EMBL" id="MPC91626.1"/>
    </source>
</evidence>
<dbReference type="AlphaFoldDB" id="A0A5B7JC40"/>